<dbReference type="SUPFAM" id="SSF53474">
    <property type="entry name" value="alpha/beta-Hydrolases"/>
    <property type="match status" value="1"/>
</dbReference>
<sequence length="206" mass="23655">MKIKPKTNQYNDITYHHFDNQSDKICFMFSGTGYTYDKPLLYYPTLLMLELGYNVVHVCYEFQQSQFEQTPEEISKMVQQVVQPIVNYCIASKSYTEAIYFGKSLGTLPIVDFYIQQQSDIPCRFILLTPLLSLTHVMQNLQNKHAFIAIGTNDPHYSQERVAALSSHQLTVIDNADHSLEIIGDIDTSITICHTLVNALKTYLQQ</sequence>
<evidence type="ECO:0000313" key="2">
    <source>
        <dbReference type="Proteomes" id="UP001065593"/>
    </source>
</evidence>
<protein>
    <recommendedName>
        <fullName evidence="3">Alpha/beta hydrolase</fullName>
    </recommendedName>
</protein>
<evidence type="ECO:0008006" key="3">
    <source>
        <dbReference type="Google" id="ProtNLM"/>
    </source>
</evidence>
<dbReference type="Proteomes" id="UP001065593">
    <property type="component" value="Unassembled WGS sequence"/>
</dbReference>
<dbReference type="InterPro" id="IPR029058">
    <property type="entry name" value="AB_hydrolase_fold"/>
</dbReference>
<keyword evidence="2" id="KW-1185">Reference proteome</keyword>
<dbReference type="InterPro" id="IPR017018">
    <property type="entry name" value="UCP033634"/>
</dbReference>
<dbReference type="RefSeq" id="WP_264987830.1">
    <property type="nucleotide sequence ID" value="NZ_BRZA01000001.1"/>
</dbReference>
<comment type="caution">
    <text evidence="1">The sequence shown here is derived from an EMBL/GenBank/DDBJ whole genome shotgun (WGS) entry which is preliminary data.</text>
</comment>
<dbReference type="PIRSF" id="PIRSF033634">
    <property type="entry name" value="UCP033634"/>
    <property type="match status" value="1"/>
</dbReference>
<name>A0ABQ5NJ69_9BACI</name>
<dbReference type="EMBL" id="BRZA01000001">
    <property type="protein sequence ID" value="GLC88117.1"/>
    <property type="molecule type" value="Genomic_DNA"/>
</dbReference>
<accession>A0ABQ5NJ69</accession>
<proteinExistence type="predicted"/>
<gene>
    <name evidence="1" type="ORF">LYSBPC_12440</name>
</gene>
<evidence type="ECO:0000313" key="1">
    <source>
        <dbReference type="EMBL" id="GLC88117.1"/>
    </source>
</evidence>
<reference evidence="1" key="1">
    <citation type="submission" date="2022-08" db="EMBL/GenBank/DDBJ databases">
        <title>Draft genome sequence of Lysinibacillus sp. strain KH24.</title>
        <authorList>
            <person name="Kanbe H."/>
            <person name="Itoh H."/>
        </authorList>
    </citation>
    <scope>NUCLEOTIDE SEQUENCE</scope>
    <source>
        <strain evidence="1">KH24</strain>
    </source>
</reference>
<organism evidence="1 2">
    <name type="scientific">Lysinibacillus piscis</name>
    <dbReference type="NCBI Taxonomy" id="2518931"/>
    <lineage>
        <taxon>Bacteria</taxon>
        <taxon>Bacillati</taxon>
        <taxon>Bacillota</taxon>
        <taxon>Bacilli</taxon>
        <taxon>Bacillales</taxon>
        <taxon>Bacillaceae</taxon>
        <taxon>Lysinibacillus</taxon>
    </lineage>
</organism>